<dbReference type="Pfam" id="PF01381">
    <property type="entry name" value="HTH_3"/>
    <property type="match status" value="1"/>
</dbReference>
<comment type="caution">
    <text evidence="2">The sequence shown here is derived from an EMBL/GenBank/DDBJ whole genome shotgun (WGS) entry which is preliminary data.</text>
</comment>
<organism evidence="2 3">
    <name type="scientific">Prevotella melaninogenica</name>
    <dbReference type="NCBI Taxonomy" id="28132"/>
    <lineage>
        <taxon>Bacteria</taxon>
        <taxon>Pseudomonadati</taxon>
        <taxon>Bacteroidota</taxon>
        <taxon>Bacteroidia</taxon>
        <taxon>Bacteroidales</taxon>
        <taxon>Prevotellaceae</taxon>
        <taxon>Prevotella</taxon>
    </lineage>
</organism>
<dbReference type="PROSITE" id="PS50943">
    <property type="entry name" value="HTH_CROC1"/>
    <property type="match status" value="1"/>
</dbReference>
<evidence type="ECO:0000259" key="1">
    <source>
        <dbReference type="PROSITE" id="PS50943"/>
    </source>
</evidence>
<dbReference type="InterPro" id="IPR001387">
    <property type="entry name" value="Cro/C1-type_HTH"/>
</dbReference>
<feature type="domain" description="HTH cro/C1-type" evidence="1">
    <location>
        <begin position="8"/>
        <end position="62"/>
    </location>
</feature>
<proteinExistence type="predicted"/>
<gene>
    <name evidence="2" type="ORF">KZO77_11475</name>
</gene>
<keyword evidence="3" id="KW-1185">Reference proteome</keyword>
<dbReference type="CDD" id="cd00093">
    <property type="entry name" value="HTH_XRE"/>
    <property type="match status" value="1"/>
</dbReference>
<name>A0ABS6YAF1_9BACT</name>
<sequence>MKKLLEMLKSAREEKGFSQGYISVKLKVSPSTISRWELGRTAMTLTQIEEYALAVEIDLNSLFAFLASNGESVPSPIAEIHVEVFSANAFNKIVEIISSLGMESATMTTKRLRLWK</sequence>
<dbReference type="RefSeq" id="WP_219434044.1">
    <property type="nucleotide sequence ID" value="NZ_CBDEIC010000129.1"/>
</dbReference>
<reference evidence="2 3" key="1">
    <citation type="submission" date="2021-07" db="EMBL/GenBank/DDBJ databases">
        <title>Genomic diversity and antimicrobial resistance of Prevotella spp. isolated from chronic lung disease airways.</title>
        <authorList>
            <person name="Webb K.A."/>
            <person name="Olagoke O.S."/>
            <person name="Baird T."/>
            <person name="Neill J."/>
            <person name="Pham A."/>
            <person name="Wells T.J."/>
            <person name="Ramsay K.A."/>
            <person name="Bell S.C."/>
            <person name="Sarovich D.S."/>
            <person name="Price E.P."/>
        </authorList>
    </citation>
    <scope>NUCLEOTIDE SEQUENCE [LARGE SCALE GENOMIC DNA]</scope>
    <source>
        <strain evidence="2 3">SCHI0027.S.6</strain>
    </source>
</reference>
<dbReference type="EMBL" id="JAHXCP010000028">
    <property type="protein sequence ID" value="MBW4755631.1"/>
    <property type="molecule type" value="Genomic_DNA"/>
</dbReference>
<evidence type="ECO:0000313" key="2">
    <source>
        <dbReference type="EMBL" id="MBW4755631.1"/>
    </source>
</evidence>
<protein>
    <submittedName>
        <fullName evidence="2">Helix-turn-helix domain-containing protein</fullName>
    </submittedName>
</protein>
<evidence type="ECO:0000313" key="3">
    <source>
        <dbReference type="Proteomes" id="UP000812077"/>
    </source>
</evidence>
<accession>A0ABS6YAF1</accession>
<dbReference type="Proteomes" id="UP000812077">
    <property type="component" value="Unassembled WGS sequence"/>
</dbReference>
<dbReference type="SMART" id="SM00530">
    <property type="entry name" value="HTH_XRE"/>
    <property type="match status" value="1"/>
</dbReference>